<name>A0A4U0U335_9PEZI</name>
<feature type="compositionally biased region" description="Basic and acidic residues" evidence="2">
    <location>
        <begin position="453"/>
        <end position="464"/>
    </location>
</feature>
<sequence>MSQDSLIAELMPPPDLSAPATPGNTHLTPPPSTQVPSTLQHSKTRTPTPTPTVSQASHISTPPPTIDTQSLPSVERKPVPGVMSAEEIASASAEELRTHITEMQKAMQEAKTTAQHYRLQHTMLAQESKASLERMAVEARMAQYENDVIHVAEQHAKATAPPVQPPPLPHGMIPVQKELYQRLCRDVQVLTENLGFLQRDYDAQGRVIAKQESEIASLGDKVTLMRERIRESRDYSNKMRNLSSGPSRMESTPRSVYSTPLRGHGHGHDQSQQPFAALLQASEMARQEGRSKKGHSRNTQSMSSLPATPARVQQQRQQVYATPSGRAPPIKIPSTAPMPRTSALRTPGRAQDVYAQPTLPVPQRRGPPSEGTVSASDREDDEDSEAETDIIDPEDDNQVTESQASRVASAMLRSSGESEAKRASFQGRGMLGSSQGNGSGMRQTKLFGQVRKAHTERETNERPAKKARTSGEPSAVGLGIAGVRD</sequence>
<evidence type="ECO:0000256" key="1">
    <source>
        <dbReference type="SAM" id="Coils"/>
    </source>
</evidence>
<feature type="compositionally biased region" description="Polar residues" evidence="2">
    <location>
        <begin position="34"/>
        <end position="72"/>
    </location>
</feature>
<dbReference type="AlphaFoldDB" id="A0A4U0U335"/>
<reference evidence="3 4" key="1">
    <citation type="submission" date="2017-03" db="EMBL/GenBank/DDBJ databases">
        <title>Genomes of endolithic fungi from Antarctica.</title>
        <authorList>
            <person name="Coleine C."/>
            <person name="Masonjones S."/>
            <person name="Stajich J.E."/>
        </authorList>
    </citation>
    <scope>NUCLEOTIDE SEQUENCE [LARGE SCALE GENOMIC DNA]</scope>
    <source>
        <strain evidence="3 4">CCFEE 6315</strain>
    </source>
</reference>
<feature type="compositionally biased region" description="Acidic residues" evidence="2">
    <location>
        <begin position="378"/>
        <end position="398"/>
    </location>
</feature>
<keyword evidence="1" id="KW-0175">Coiled coil</keyword>
<protein>
    <submittedName>
        <fullName evidence="3">Uncharacterized protein</fullName>
    </submittedName>
</protein>
<evidence type="ECO:0000256" key="2">
    <source>
        <dbReference type="SAM" id="MobiDB-lite"/>
    </source>
</evidence>
<feature type="region of interest" description="Disordered" evidence="2">
    <location>
        <begin position="1"/>
        <end position="76"/>
    </location>
</feature>
<feature type="region of interest" description="Disordered" evidence="2">
    <location>
        <begin position="283"/>
        <end position="485"/>
    </location>
</feature>
<evidence type="ECO:0000313" key="4">
    <source>
        <dbReference type="Proteomes" id="UP000308549"/>
    </source>
</evidence>
<feature type="compositionally biased region" description="Polar residues" evidence="2">
    <location>
        <begin position="238"/>
        <end position="258"/>
    </location>
</feature>
<dbReference type="OrthoDB" id="5404651at2759"/>
<comment type="caution">
    <text evidence="3">The sequence shown here is derived from an EMBL/GenBank/DDBJ whole genome shotgun (WGS) entry which is preliminary data.</text>
</comment>
<gene>
    <name evidence="3" type="ORF">B0A50_03932</name>
</gene>
<organism evidence="3 4">
    <name type="scientific">Salinomyces thailandicus</name>
    <dbReference type="NCBI Taxonomy" id="706561"/>
    <lineage>
        <taxon>Eukaryota</taxon>
        <taxon>Fungi</taxon>
        <taxon>Dikarya</taxon>
        <taxon>Ascomycota</taxon>
        <taxon>Pezizomycotina</taxon>
        <taxon>Dothideomycetes</taxon>
        <taxon>Dothideomycetidae</taxon>
        <taxon>Mycosphaerellales</taxon>
        <taxon>Teratosphaeriaceae</taxon>
        <taxon>Salinomyces</taxon>
    </lineage>
</organism>
<keyword evidence="4" id="KW-1185">Reference proteome</keyword>
<feature type="coiled-coil region" evidence="1">
    <location>
        <begin position="93"/>
        <end position="120"/>
    </location>
</feature>
<dbReference type="Proteomes" id="UP000308549">
    <property type="component" value="Unassembled WGS sequence"/>
</dbReference>
<feature type="region of interest" description="Disordered" evidence="2">
    <location>
        <begin position="233"/>
        <end position="271"/>
    </location>
</feature>
<proteinExistence type="predicted"/>
<accession>A0A4U0U335</accession>
<dbReference type="EMBL" id="NAJL01000018">
    <property type="protein sequence ID" value="TKA28465.1"/>
    <property type="molecule type" value="Genomic_DNA"/>
</dbReference>
<feature type="compositionally biased region" description="Polar residues" evidence="2">
    <location>
        <begin position="432"/>
        <end position="442"/>
    </location>
</feature>
<evidence type="ECO:0000313" key="3">
    <source>
        <dbReference type="EMBL" id="TKA28465.1"/>
    </source>
</evidence>
<feature type="compositionally biased region" description="Polar residues" evidence="2">
    <location>
        <begin position="297"/>
        <end position="306"/>
    </location>
</feature>